<name>D5XA23_THEPJ</name>
<dbReference type="Proteomes" id="UP000002377">
    <property type="component" value="Chromosome"/>
</dbReference>
<evidence type="ECO:0000256" key="4">
    <source>
        <dbReference type="ARBA" id="ARBA00022989"/>
    </source>
</evidence>
<keyword evidence="3 6" id="KW-0812">Transmembrane</keyword>
<keyword evidence="5 6" id="KW-0472">Membrane</keyword>
<evidence type="ECO:0000256" key="3">
    <source>
        <dbReference type="ARBA" id="ARBA00022692"/>
    </source>
</evidence>
<comment type="subcellular location">
    <subcellularLocation>
        <location evidence="1">Cell membrane</location>
        <topology evidence="1">Multi-pass membrane protein</topology>
    </subcellularLocation>
</comment>
<evidence type="ECO:0000256" key="1">
    <source>
        <dbReference type="ARBA" id="ARBA00004651"/>
    </source>
</evidence>
<evidence type="ECO:0000256" key="5">
    <source>
        <dbReference type="ARBA" id="ARBA00023136"/>
    </source>
</evidence>
<keyword evidence="8" id="KW-1185">Reference proteome</keyword>
<protein>
    <recommendedName>
        <fullName evidence="9">Phosphate-starvation-inducible E-like protein</fullName>
    </recommendedName>
</protein>
<dbReference type="KEGG" id="tjr:TherJR_2314"/>
<dbReference type="HOGENOM" id="CLU_1861595_0_0_9"/>
<feature type="transmembrane region" description="Helical" evidence="6">
    <location>
        <begin position="80"/>
        <end position="98"/>
    </location>
</feature>
<keyword evidence="4 6" id="KW-1133">Transmembrane helix</keyword>
<dbReference type="GO" id="GO:0005886">
    <property type="term" value="C:plasma membrane"/>
    <property type="evidence" value="ECO:0007669"/>
    <property type="project" value="UniProtKB-SubCell"/>
</dbReference>
<dbReference type="AlphaFoldDB" id="D5XA23"/>
<dbReference type="Pfam" id="PF06146">
    <property type="entry name" value="PsiE"/>
    <property type="match status" value="1"/>
</dbReference>
<evidence type="ECO:0000256" key="6">
    <source>
        <dbReference type="SAM" id="Phobius"/>
    </source>
</evidence>
<dbReference type="InterPro" id="IPR020948">
    <property type="entry name" value="P_starv_induced_PsiE-like"/>
</dbReference>
<gene>
    <name evidence="7" type="ordered locus">TherJR_2314</name>
</gene>
<feature type="transmembrane region" description="Helical" evidence="6">
    <location>
        <begin position="50"/>
        <end position="68"/>
    </location>
</feature>
<keyword evidence="2" id="KW-1003">Cell membrane</keyword>
<dbReference type="RefSeq" id="WP_013121155.1">
    <property type="nucleotide sequence ID" value="NC_014152.1"/>
</dbReference>
<dbReference type="eggNOG" id="ENOG50309QU">
    <property type="taxonomic scope" value="Bacteria"/>
</dbReference>
<evidence type="ECO:0000313" key="8">
    <source>
        <dbReference type="Proteomes" id="UP000002377"/>
    </source>
</evidence>
<accession>D5XA23</accession>
<evidence type="ECO:0000313" key="7">
    <source>
        <dbReference type="EMBL" id="ADG83156.1"/>
    </source>
</evidence>
<reference evidence="7 8" key="1">
    <citation type="submission" date="2010-05" db="EMBL/GenBank/DDBJ databases">
        <title>Complete sequence of Thermincola sp. JR.</title>
        <authorList>
            <consortium name="US DOE Joint Genome Institute"/>
            <person name="Lucas S."/>
            <person name="Copeland A."/>
            <person name="Lapidus A."/>
            <person name="Cheng J.-F."/>
            <person name="Bruce D."/>
            <person name="Goodwin L."/>
            <person name="Pitluck S."/>
            <person name="Chertkov O."/>
            <person name="Detter J.C."/>
            <person name="Han C."/>
            <person name="Tapia R."/>
            <person name="Land M."/>
            <person name="Hauser L."/>
            <person name="Kyrpides N."/>
            <person name="Mikhailova N."/>
            <person name="Hazen T.C."/>
            <person name="Woyke T."/>
        </authorList>
    </citation>
    <scope>NUCLEOTIDE SEQUENCE [LARGE SCALE GENOMIC DNA]</scope>
    <source>
        <strain evidence="7 8">JR</strain>
    </source>
</reference>
<sequence>MKQKTLGMVIRLLINAEYIIHILVALLLLIATFGIFFIVFKDITTFDETAVLKLINYALLMLIVKEVLWTVVKFLKKQSFSVSSFLFIGVISGIRQMLYLEIQKSVEKAGHDWFVVAELGVNALVIFVLIAAYYLLRKADSIEKMKTIE</sequence>
<proteinExistence type="predicted"/>
<dbReference type="EMBL" id="CP002028">
    <property type="protein sequence ID" value="ADG83156.1"/>
    <property type="molecule type" value="Genomic_DNA"/>
</dbReference>
<evidence type="ECO:0008006" key="9">
    <source>
        <dbReference type="Google" id="ProtNLM"/>
    </source>
</evidence>
<feature type="transmembrane region" description="Helical" evidence="6">
    <location>
        <begin position="113"/>
        <end position="136"/>
    </location>
</feature>
<dbReference type="STRING" id="635013.TherJR_2314"/>
<feature type="transmembrane region" description="Helical" evidence="6">
    <location>
        <begin position="12"/>
        <end position="38"/>
    </location>
</feature>
<dbReference type="OrthoDB" id="1724700at2"/>
<organism evidence="7 8">
    <name type="scientific">Thermincola potens (strain JR)</name>
    <dbReference type="NCBI Taxonomy" id="635013"/>
    <lineage>
        <taxon>Bacteria</taxon>
        <taxon>Bacillati</taxon>
        <taxon>Bacillota</taxon>
        <taxon>Clostridia</taxon>
        <taxon>Eubacteriales</taxon>
        <taxon>Thermincolaceae</taxon>
        <taxon>Thermincola</taxon>
    </lineage>
</organism>
<evidence type="ECO:0000256" key="2">
    <source>
        <dbReference type="ARBA" id="ARBA00022475"/>
    </source>
</evidence>